<dbReference type="RefSeq" id="WP_183442513.1">
    <property type="nucleotide sequence ID" value="NZ_JACHXD010000011.1"/>
</dbReference>
<keyword evidence="3" id="KW-1185">Reference proteome</keyword>
<name>A0A7W5BCT1_9BURK</name>
<dbReference type="InterPro" id="IPR003779">
    <property type="entry name" value="CMD-like"/>
</dbReference>
<dbReference type="PANTHER" id="PTHR34846:SF10">
    <property type="entry name" value="CYTOPLASMIC PROTEIN"/>
    <property type="match status" value="1"/>
</dbReference>
<dbReference type="EMBL" id="JACHXD010000011">
    <property type="protein sequence ID" value="MBB3120748.1"/>
    <property type="molecule type" value="Genomic_DNA"/>
</dbReference>
<evidence type="ECO:0000313" key="2">
    <source>
        <dbReference type="EMBL" id="MBB3120748.1"/>
    </source>
</evidence>
<proteinExistence type="predicted"/>
<evidence type="ECO:0000313" key="3">
    <source>
        <dbReference type="Proteomes" id="UP000541535"/>
    </source>
</evidence>
<accession>A0A7W5BCT1</accession>
<dbReference type="InterPro" id="IPR029032">
    <property type="entry name" value="AhpD-like"/>
</dbReference>
<dbReference type="Proteomes" id="UP000541535">
    <property type="component" value="Unassembled WGS sequence"/>
</dbReference>
<dbReference type="Pfam" id="PF02627">
    <property type="entry name" value="CMD"/>
    <property type="match status" value="1"/>
</dbReference>
<evidence type="ECO:0000259" key="1">
    <source>
        <dbReference type="Pfam" id="PF02627"/>
    </source>
</evidence>
<feature type="domain" description="Carboxymuconolactone decarboxylase-like" evidence="1">
    <location>
        <begin position="12"/>
        <end position="94"/>
    </location>
</feature>
<sequence>MEPRLDYHKANPEAYKAMLNFEIAVNKLGLEESLLELIRLRASQINGCAYCVDLHAADARKAGETERRLYSLSVWREAPFYTPRERAALAWTEALTDLSHTHAPDADYKTLLAEFSPAESVAVTMAINAINSWNRIGVGYRKVPAAD</sequence>
<reference evidence="2 3" key="1">
    <citation type="submission" date="2020-08" db="EMBL/GenBank/DDBJ databases">
        <title>Genomic Encyclopedia of Type Strains, Phase III (KMG-III): the genomes of soil and plant-associated and newly described type strains.</title>
        <authorList>
            <person name="Whitman W."/>
        </authorList>
    </citation>
    <scope>NUCLEOTIDE SEQUENCE [LARGE SCALE GENOMIC DNA]</scope>
    <source>
        <strain evidence="2 3">CECT 8897</strain>
    </source>
</reference>
<dbReference type="PANTHER" id="PTHR34846">
    <property type="entry name" value="4-CARBOXYMUCONOLACTONE DECARBOXYLASE FAMILY PROTEIN (AFU_ORTHOLOGUE AFUA_6G11590)"/>
    <property type="match status" value="1"/>
</dbReference>
<organism evidence="2 3">
    <name type="scientific">Pseudoduganella violacea</name>
    <dbReference type="NCBI Taxonomy" id="1715466"/>
    <lineage>
        <taxon>Bacteria</taxon>
        <taxon>Pseudomonadati</taxon>
        <taxon>Pseudomonadota</taxon>
        <taxon>Betaproteobacteria</taxon>
        <taxon>Burkholderiales</taxon>
        <taxon>Oxalobacteraceae</taxon>
        <taxon>Telluria group</taxon>
        <taxon>Pseudoduganella</taxon>
    </lineage>
</organism>
<dbReference type="Gene3D" id="1.20.1290.10">
    <property type="entry name" value="AhpD-like"/>
    <property type="match status" value="1"/>
</dbReference>
<dbReference type="GO" id="GO:0051920">
    <property type="term" value="F:peroxiredoxin activity"/>
    <property type="evidence" value="ECO:0007669"/>
    <property type="project" value="InterPro"/>
</dbReference>
<comment type="caution">
    <text evidence="2">The sequence shown here is derived from an EMBL/GenBank/DDBJ whole genome shotgun (WGS) entry which is preliminary data.</text>
</comment>
<dbReference type="SUPFAM" id="SSF69118">
    <property type="entry name" value="AhpD-like"/>
    <property type="match status" value="1"/>
</dbReference>
<keyword evidence="2" id="KW-0560">Oxidoreductase</keyword>
<gene>
    <name evidence="2" type="ORF">FHS03_003818</name>
</gene>
<dbReference type="InterPro" id="IPR004675">
    <property type="entry name" value="AhpD_core"/>
</dbReference>
<keyword evidence="2" id="KW-0575">Peroxidase</keyword>
<dbReference type="NCBIfam" id="TIGR00778">
    <property type="entry name" value="ahpD_dom"/>
    <property type="match status" value="1"/>
</dbReference>
<protein>
    <submittedName>
        <fullName evidence="2">AhpD family alkylhydroperoxidase</fullName>
    </submittedName>
</protein>
<dbReference type="AlphaFoldDB" id="A0A7W5BCT1"/>